<dbReference type="Proteomes" id="UP001634394">
    <property type="component" value="Unassembled WGS sequence"/>
</dbReference>
<reference evidence="1 2" key="1">
    <citation type="submission" date="2024-11" db="EMBL/GenBank/DDBJ databases">
        <title>Chromosome-level genome assembly of the freshwater bivalve Anodonta woodiana.</title>
        <authorList>
            <person name="Chen X."/>
        </authorList>
    </citation>
    <scope>NUCLEOTIDE SEQUENCE [LARGE SCALE GENOMIC DNA]</scope>
    <source>
        <strain evidence="1">MN2024</strain>
        <tissue evidence="1">Gills</tissue>
    </source>
</reference>
<organism evidence="1 2">
    <name type="scientific">Sinanodonta woodiana</name>
    <name type="common">Chinese pond mussel</name>
    <name type="synonym">Anodonta woodiana</name>
    <dbReference type="NCBI Taxonomy" id="1069815"/>
    <lineage>
        <taxon>Eukaryota</taxon>
        <taxon>Metazoa</taxon>
        <taxon>Spiralia</taxon>
        <taxon>Lophotrochozoa</taxon>
        <taxon>Mollusca</taxon>
        <taxon>Bivalvia</taxon>
        <taxon>Autobranchia</taxon>
        <taxon>Heteroconchia</taxon>
        <taxon>Palaeoheterodonta</taxon>
        <taxon>Unionida</taxon>
        <taxon>Unionoidea</taxon>
        <taxon>Unionidae</taxon>
        <taxon>Unioninae</taxon>
        <taxon>Sinanodonta</taxon>
    </lineage>
</organism>
<gene>
    <name evidence="1" type="ORF">ACJMK2_044046</name>
</gene>
<dbReference type="AlphaFoldDB" id="A0ABD3W236"/>
<protein>
    <submittedName>
        <fullName evidence="1">Uncharacterized protein</fullName>
    </submittedName>
</protein>
<dbReference type="EMBL" id="JBJQND010000009">
    <property type="protein sequence ID" value="KAL3866773.1"/>
    <property type="molecule type" value="Genomic_DNA"/>
</dbReference>
<comment type="caution">
    <text evidence="1">The sequence shown here is derived from an EMBL/GenBank/DDBJ whole genome shotgun (WGS) entry which is preliminary data.</text>
</comment>
<evidence type="ECO:0000313" key="1">
    <source>
        <dbReference type="EMBL" id="KAL3866773.1"/>
    </source>
</evidence>
<evidence type="ECO:0000313" key="2">
    <source>
        <dbReference type="Proteomes" id="UP001634394"/>
    </source>
</evidence>
<proteinExistence type="predicted"/>
<sequence length="99" mass="11525">MKEDGVYLTNQCLINKSHNINIFALVDNNITYFYVEQLQKYLSRYGDCLETIANAKQQRALEDTASFCSDRKIYLKDRLLDKLQATRNKKGAFQESSTF</sequence>
<accession>A0ABD3W236</accession>
<keyword evidence="2" id="KW-1185">Reference proteome</keyword>
<name>A0ABD3W236_SINWO</name>